<dbReference type="GO" id="GO:0016874">
    <property type="term" value="F:ligase activity"/>
    <property type="evidence" value="ECO:0007669"/>
    <property type="project" value="UniProtKB-KW"/>
</dbReference>
<dbReference type="Pfam" id="PF01425">
    <property type="entry name" value="Amidase"/>
    <property type="match status" value="1"/>
</dbReference>
<comment type="function">
    <text evidence="1">Hydrolyzes indole-3-acetamide (IAM) into indole-3-acetic acid (IAA).</text>
</comment>
<dbReference type="Proteomes" id="UP000254701">
    <property type="component" value="Unassembled WGS sequence"/>
</dbReference>
<proteinExistence type="inferred from homology"/>
<name>A0A381IM05_AMIAI</name>
<dbReference type="InterPro" id="IPR036928">
    <property type="entry name" value="AS_sf"/>
</dbReference>
<dbReference type="AlphaFoldDB" id="A0A381IM05"/>
<keyword evidence="5" id="KW-0808">Transferase</keyword>
<gene>
    <name evidence="5" type="primary">gatA_4</name>
    <name evidence="5" type="ORF">NCTC10684_05137</name>
</gene>
<protein>
    <recommendedName>
        <fullName evidence="3">Indoleacetamide hydrolase</fullName>
    </recommendedName>
</protein>
<reference evidence="5 6" key="1">
    <citation type="submission" date="2018-06" db="EMBL/GenBank/DDBJ databases">
        <authorList>
            <consortium name="Pathogen Informatics"/>
            <person name="Doyle S."/>
        </authorList>
    </citation>
    <scope>NUCLEOTIDE SEQUENCE [LARGE SCALE GENOMIC DNA]</scope>
    <source>
        <strain evidence="5 6">NCTC10684</strain>
    </source>
</reference>
<accession>A0A381IM05</accession>
<dbReference type="InterPro" id="IPR020556">
    <property type="entry name" value="Amidase_CS"/>
</dbReference>
<feature type="domain" description="Amidase" evidence="4">
    <location>
        <begin position="24"/>
        <end position="443"/>
    </location>
</feature>
<organism evidence="5 6">
    <name type="scientific">Aminobacter aminovorans</name>
    <name type="common">Chelatobacter heintzii</name>
    <dbReference type="NCBI Taxonomy" id="83263"/>
    <lineage>
        <taxon>Bacteria</taxon>
        <taxon>Pseudomonadati</taxon>
        <taxon>Pseudomonadota</taxon>
        <taxon>Alphaproteobacteria</taxon>
        <taxon>Hyphomicrobiales</taxon>
        <taxon>Phyllobacteriaceae</taxon>
        <taxon>Aminobacter</taxon>
    </lineage>
</organism>
<dbReference type="GO" id="GO:0016740">
    <property type="term" value="F:transferase activity"/>
    <property type="evidence" value="ECO:0007669"/>
    <property type="project" value="UniProtKB-KW"/>
</dbReference>
<dbReference type="PROSITE" id="PS00571">
    <property type="entry name" value="AMIDASES"/>
    <property type="match status" value="1"/>
</dbReference>
<dbReference type="SUPFAM" id="SSF75304">
    <property type="entry name" value="Amidase signature (AS) enzymes"/>
    <property type="match status" value="1"/>
</dbReference>
<dbReference type="InterPro" id="IPR023631">
    <property type="entry name" value="Amidase_dom"/>
</dbReference>
<dbReference type="InterPro" id="IPR000120">
    <property type="entry name" value="Amidase"/>
</dbReference>
<evidence type="ECO:0000313" key="6">
    <source>
        <dbReference type="Proteomes" id="UP000254701"/>
    </source>
</evidence>
<evidence type="ECO:0000256" key="3">
    <source>
        <dbReference type="ARBA" id="ARBA00021874"/>
    </source>
</evidence>
<dbReference type="EMBL" id="UFSM01000002">
    <property type="protein sequence ID" value="SUY28424.1"/>
    <property type="molecule type" value="Genomic_DNA"/>
</dbReference>
<dbReference type="RefSeq" id="WP_165916009.1">
    <property type="nucleotide sequence ID" value="NZ_BAAAVY010000001.1"/>
</dbReference>
<dbReference type="PANTHER" id="PTHR11895:SF7">
    <property type="entry name" value="GLUTAMYL-TRNA(GLN) AMIDOTRANSFERASE SUBUNIT A, MITOCHONDRIAL"/>
    <property type="match status" value="1"/>
</dbReference>
<evidence type="ECO:0000256" key="1">
    <source>
        <dbReference type="ARBA" id="ARBA00003871"/>
    </source>
</evidence>
<comment type="similarity">
    <text evidence="2">Belongs to the amidase family.</text>
</comment>
<evidence type="ECO:0000259" key="4">
    <source>
        <dbReference type="Pfam" id="PF01425"/>
    </source>
</evidence>
<dbReference type="Gene3D" id="3.90.1300.10">
    <property type="entry name" value="Amidase signature (AS) domain"/>
    <property type="match status" value="1"/>
</dbReference>
<keyword evidence="5" id="KW-0436">Ligase</keyword>
<evidence type="ECO:0000313" key="5">
    <source>
        <dbReference type="EMBL" id="SUY28424.1"/>
    </source>
</evidence>
<dbReference type="PANTHER" id="PTHR11895">
    <property type="entry name" value="TRANSAMIDASE"/>
    <property type="match status" value="1"/>
</dbReference>
<evidence type="ECO:0000256" key="2">
    <source>
        <dbReference type="ARBA" id="ARBA00009199"/>
    </source>
</evidence>
<sequence>MSFTALTISEASRLIASRELSPVELTRLCIERARQSDACVNAFVLLMEEQALWEAAQAEAEILSGRYRGALHGIPLGLKDIIDVESVATTACSLLLKDNIARQDAAVTSKLRSCGAIILGKVTTHEFALGGPSFDLPWPPARNPWNPEHFTGGSSSGSAVATATGMILAGLGTDTAGSIRFPAAYCGIAGFKPTFGLVSRRGIVPLAETLDTVGPMAWTVEDCAIIMQCIAGYDSGDHGSVQVDALNYTSTDCRDLKGLKIGVVRHHFDEDTPVASNVAHAMNDAISIIAGLGASIREVRLDPLSDYSSCMLAIMLMEGFAAHRTSLVGSPEKLGSIFLERMALGAVFTAADYIEAQRKRRLLKRRLLDSLQGFDAVVTAITGSEAPSISSVSPYASYDKPLFSAPFSVAGMPALSLCCGFSEAGLPLAIQIAGKPFDDPVVLRIGRAFEAATSWRDRRPKIFFPYPEC</sequence>